<dbReference type="SMART" id="SM00181">
    <property type="entry name" value="EGF"/>
    <property type="match status" value="6"/>
</dbReference>
<feature type="domain" description="Cadherin" evidence="11">
    <location>
        <begin position="1446"/>
        <end position="1551"/>
    </location>
</feature>
<feature type="domain" description="Cadherin" evidence="11">
    <location>
        <begin position="404"/>
        <end position="501"/>
    </location>
</feature>
<evidence type="ECO:0000256" key="4">
    <source>
        <dbReference type="ARBA" id="ARBA00023136"/>
    </source>
</evidence>
<feature type="domain" description="EGF-like" evidence="10">
    <location>
        <begin position="2889"/>
        <end position="2925"/>
    </location>
</feature>
<dbReference type="SUPFAM" id="SSF49899">
    <property type="entry name" value="Concanavalin A-like lectins/glucanases"/>
    <property type="match status" value="1"/>
</dbReference>
<dbReference type="InterPro" id="IPR001791">
    <property type="entry name" value="Laminin_G"/>
</dbReference>
<dbReference type="SMART" id="SM00179">
    <property type="entry name" value="EGF_CA"/>
    <property type="match status" value="4"/>
</dbReference>
<feature type="domain" description="Cadherin" evidence="11">
    <location>
        <begin position="112"/>
        <end position="192"/>
    </location>
</feature>
<feature type="domain" description="Cadherin" evidence="11">
    <location>
        <begin position="1760"/>
        <end position="1863"/>
    </location>
</feature>
<feature type="domain" description="Cadherin" evidence="11">
    <location>
        <begin position="1338"/>
        <end position="1445"/>
    </location>
</feature>
<evidence type="ECO:0000259" key="10">
    <source>
        <dbReference type="PROSITE" id="PS50026"/>
    </source>
</evidence>
<dbReference type="InterPro" id="IPR013320">
    <property type="entry name" value="ConA-like_dom_sf"/>
</dbReference>
<feature type="domain" description="Cadherin" evidence="11">
    <location>
        <begin position="1133"/>
        <end position="1234"/>
    </location>
</feature>
<feature type="domain" description="Cadherin" evidence="11">
    <location>
        <begin position="2178"/>
        <end position="2283"/>
    </location>
</feature>
<keyword evidence="8" id="KW-1133">Transmembrane helix</keyword>
<feature type="domain" description="Cadherin" evidence="11">
    <location>
        <begin position="502"/>
        <end position="615"/>
    </location>
</feature>
<feature type="disulfide bond" evidence="7">
    <location>
        <begin position="2550"/>
        <end position="2567"/>
    </location>
</feature>
<feature type="domain" description="EGF-like" evidence="10">
    <location>
        <begin position="2852"/>
        <end position="2887"/>
    </location>
</feature>
<evidence type="ECO:0000256" key="5">
    <source>
        <dbReference type="ARBA" id="ARBA00023157"/>
    </source>
</evidence>
<dbReference type="PANTHER" id="PTHR24027:SF438">
    <property type="entry name" value="CADHERIN 23"/>
    <property type="match status" value="1"/>
</dbReference>
<feature type="domain" description="Cadherin" evidence="11">
    <location>
        <begin position="1552"/>
        <end position="1658"/>
    </location>
</feature>
<dbReference type="PROSITE" id="PS00022">
    <property type="entry name" value="EGF_1"/>
    <property type="match status" value="4"/>
</dbReference>
<dbReference type="PROSITE" id="PS50268">
    <property type="entry name" value="CADHERIN_2"/>
    <property type="match status" value="23"/>
</dbReference>
<keyword evidence="7" id="KW-0245">EGF-like domain</keyword>
<comment type="subcellular location">
    <subcellularLocation>
        <location evidence="1">Membrane</location>
    </subcellularLocation>
</comment>
<keyword evidence="4 8" id="KW-0472">Membrane</keyword>
<dbReference type="InterPro" id="IPR039808">
    <property type="entry name" value="Cadherin"/>
</dbReference>
<dbReference type="RefSeq" id="XP_022242412.1">
    <property type="nucleotide sequence ID" value="XM_022386704.1"/>
</dbReference>
<dbReference type="InterPro" id="IPR015919">
    <property type="entry name" value="Cadherin-like_sf"/>
</dbReference>
<keyword evidence="2" id="KW-0677">Repeat</keyword>
<dbReference type="Pfam" id="PF00028">
    <property type="entry name" value="Cadherin"/>
    <property type="match status" value="20"/>
</dbReference>
<evidence type="ECO:0000313" key="13">
    <source>
        <dbReference type="RefSeq" id="XP_022242412.1"/>
    </source>
</evidence>
<evidence type="ECO:0000259" key="9">
    <source>
        <dbReference type="PROSITE" id="PS50025"/>
    </source>
</evidence>
<dbReference type="Pfam" id="PF00008">
    <property type="entry name" value="EGF"/>
    <property type="match status" value="2"/>
</dbReference>
<dbReference type="GeneID" id="106460087"/>
<evidence type="ECO:0000313" key="12">
    <source>
        <dbReference type="Proteomes" id="UP000694941"/>
    </source>
</evidence>
<accession>A0ABM1SFK7</accession>
<feature type="domain" description="Cadherin" evidence="11">
    <location>
        <begin position="716"/>
        <end position="818"/>
    </location>
</feature>
<feature type="domain" description="Cadherin" evidence="11">
    <location>
        <begin position="819"/>
        <end position="919"/>
    </location>
</feature>
<dbReference type="PROSITE" id="PS00232">
    <property type="entry name" value="CADHERIN_1"/>
    <property type="match status" value="7"/>
</dbReference>
<feature type="domain" description="Cadherin" evidence="11">
    <location>
        <begin position="1659"/>
        <end position="1759"/>
    </location>
</feature>
<dbReference type="PROSITE" id="PS50025">
    <property type="entry name" value="LAM_G_DOMAIN"/>
    <property type="match status" value="1"/>
</dbReference>
<dbReference type="SUPFAM" id="SSF57196">
    <property type="entry name" value="EGF/Laminin"/>
    <property type="match status" value="4"/>
</dbReference>
<dbReference type="PROSITE" id="PS50026">
    <property type="entry name" value="EGF_3"/>
    <property type="match status" value="5"/>
</dbReference>
<feature type="domain" description="Cadherin" evidence="11">
    <location>
        <begin position="2073"/>
        <end position="2177"/>
    </location>
</feature>
<feature type="domain" description="Cadherin" evidence="11">
    <location>
        <begin position="8"/>
        <end position="93"/>
    </location>
</feature>
<keyword evidence="3 6" id="KW-0106">Calcium</keyword>
<evidence type="ECO:0000256" key="3">
    <source>
        <dbReference type="ARBA" id="ARBA00022837"/>
    </source>
</evidence>
<dbReference type="CDD" id="cd00110">
    <property type="entry name" value="LamG"/>
    <property type="match status" value="1"/>
</dbReference>
<keyword evidence="8" id="KW-0812">Transmembrane</keyword>
<dbReference type="PRINTS" id="PR00205">
    <property type="entry name" value="CADHERIN"/>
</dbReference>
<feature type="disulfide bond" evidence="7">
    <location>
        <begin position="2569"/>
        <end position="2578"/>
    </location>
</feature>
<dbReference type="SMART" id="SM00112">
    <property type="entry name" value="CA"/>
    <property type="match status" value="23"/>
</dbReference>
<feature type="domain" description="Cadherin" evidence="11">
    <location>
        <begin position="2298"/>
        <end position="2393"/>
    </location>
</feature>
<evidence type="ECO:0000256" key="7">
    <source>
        <dbReference type="PROSITE-ProRule" id="PRU00076"/>
    </source>
</evidence>
<feature type="disulfide bond" evidence="7">
    <location>
        <begin position="2841"/>
        <end position="2850"/>
    </location>
</feature>
<dbReference type="Gene3D" id="2.60.40.60">
    <property type="entry name" value="Cadherins"/>
    <property type="match status" value="23"/>
</dbReference>
<feature type="disulfide bond" evidence="7">
    <location>
        <begin position="2803"/>
        <end position="2812"/>
    </location>
</feature>
<dbReference type="InterPro" id="IPR018097">
    <property type="entry name" value="EGF_Ca-bd_CS"/>
</dbReference>
<evidence type="ECO:0000256" key="1">
    <source>
        <dbReference type="ARBA" id="ARBA00004370"/>
    </source>
</evidence>
<evidence type="ECO:0000256" key="6">
    <source>
        <dbReference type="PROSITE-ProRule" id="PRU00043"/>
    </source>
</evidence>
<feature type="domain" description="Laminin G" evidence="9">
    <location>
        <begin position="2595"/>
        <end position="2772"/>
    </location>
</feature>
<feature type="domain" description="EGF-like" evidence="10">
    <location>
        <begin position="2541"/>
        <end position="2579"/>
    </location>
</feature>
<comment type="caution">
    <text evidence="7">Lacks conserved residue(s) required for the propagation of feature annotation.</text>
</comment>
<feature type="domain" description="Cadherin" evidence="11">
    <location>
        <begin position="920"/>
        <end position="1028"/>
    </location>
</feature>
<dbReference type="Gene3D" id="2.10.25.10">
    <property type="entry name" value="Laminin"/>
    <property type="match status" value="6"/>
</dbReference>
<dbReference type="Pfam" id="PF02210">
    <property type="entry name" value="Laminin_G_2"/>
    <property type="match status" value="1"/>
</dbReference>
<feature type="domain" description="Cadherin" evidence="11">
    <location>
        <begin position="193"/>
        <end position="298"/>
    </location>
</feature>
<sequence length="3403" mass="378293">MAERSLCRVIAVDHDEGPNGDVEYSIQRSNPSDSFHISRKTGIITSEKKLQPGTEYELIVQAIDNGEPRHFVAVRVLIEVVEGPKISLHPPVIKNSESYNVVTASDRVQEMVTLIETEDKDGDRLWFSIVGGNTNETFMMKNDGGAVLLAGMVDGEMCSQYDLNISVTDGTHTVYTVRKVEVKDINDHRPVFSKIKYMTTVNESSKCGMEVLHVSAKDQDKEEQLFYSIYNSASPSSQEHFHMDPNKGILSIAKPLDHEVCHQHILTLMVKDHGIPSKRNFARALINIEDHNDYAPEFLSAQFEGRVYETAAIGTFVVQVFAVDRDKGRNAQLIFEIVKGNEGNSFSMDPKRGIVSVAKELSRNIMREYYLTIRATDKGIIYKDSTASVHIIVTAPDSSAPKFEKQEYIVELYENEKPGIVVTTVAAFSQSVVYYEIVSGNKEAKFIINPHSGELHTAARLDYEQTEMYNLTINATNLVSMNASTIVTIHVLDRNDNAPVFLKSTFYGEISELAKIGTLVLTSKITPLVVSAVDEDSELNSHLVYEIVEKLAYTYFQIDSSIGSIRTIRTLDYEKISSFRFGVLVSDKGRPRLYAERTAEVFIKVLNVNDCSPQFEKDTYEAILLLPTYKGVAVTTVKAFDPDSDTQIGVKYAIVSGNQKGKFFINESTGQIFVTDPVGLEDTYKMIVAAKDGVFENSTKVLVKVEKANFSGFRFSEEVYRASVMENTTEVCRVTVVSLVGNALNEHVIFRILNPSDMFKVGKTSGVLQTTGQPFDRETLNHYTVAIEARSMATGIPRVAHVLVEITVLDINDNAPIFVSLPYYSVVPIEAQPGDVIYKVQAIDLDVGLNGYVHYELVKGDKNLFSIDSMSGELQLQHHLNSHITAYEVVVAAYDNGSFPLHTEVVVFIKVVNRHMPAFEKPFYKVSVPENVQPRSPVLSVAAESPQGRQLIYSIVKGNIDEEFGVDFNTDSGHNNGASVIFVVEELDYETRQQYDITMRATDSVSGDYGDVLVEIQVLDINDNAPMFNQPTYNGSISEATPFGTSILSVYATDRDSGSNQHIEYNILGNATAYFHVDPIEGVIFIKHSLDHETQPTHHFVVMATDGGSPPLSSTADVWVTVSNMNDNPPSFGNPFYRCVLSEHAKRGQFVTMVVASDPDVTGQPKLTYSIVGGNDNQAFLINRTTGVISLFNAHQLLKHSTYNLNISVSDGVYSSYTLVLVDILNANKHTPVFTRTNYEVALQENLPSGTMATTVSATDKDRGDYGIVKYFIDNEECLKLFSLNHTSGEIYTKSSFDREKKHLYEIPVVAIDDGGRSGYSTVRLTITDVNDNAPQFLVAEYQLSIHSNMTIGTTILKVNALDLDLGEAASLEYSIYERNNSNILKMFHITRDQGEVSLMKSAEELDNSVYQFFIQAQDRGFPPQRTEVPVTVYVKSPREQAPQFDKLSYEFFLNENSEIGKIIATISIVYPEEVTYSFAPTVEESSAHLYLSSFSIDNHGRIMQVAELDREERDTYNLTIRVEASSQPQLASYTDVSIILMDENDNSPMFVSNPYQIIVAENVEESYTVARLVAFDLDISNNAEIVFSFGDDAEEITRVFDLDTHEGWIITKAPLDYESVPWYNFSVIVHDNGSPQLSSQTMVNIQVKDYNDNSPVFRQSYYESSIFEDALVGTVIIVLEVNDPDSDPGHVLQFYITSGNPQDQFQISKTGEMYLNKQLDREQTPNYKLTVTVTDGRFVSTSVVAVEVLDANDNPPICHSSKFTEMVSERIEPQTYILTVKATDKDEERNSQLFYYLTGDGNGDFFINPTSGLLQTSKPLDREHQPRYHITAHVQDKEKKEWECTSLVDILLSDVNDNSPEFERDIYTVTIPEDSKVGTLVTKVHAVDKDLGKNRKIVYSFVDSANGSFTIDNQTGIVCLHRPLDREQIAFYNLTAQASDCGTPQLSSISFILVRVQDINDNPPEFVSKFYHANVLESDEVGTEIIRVLATSKDTGVNAEIMYSIVNGNDLSYFTIHPKSGVISVAKTLDYEEVKDYILTIEAKDGGTPPLNNHATVNISVVDANDNSPVFNQPSYQAIIREDASPGDKIIQVKASDIDSSPNSQLFYSIIGGDKRGQFKADKDNGYIIVASPLDRELVSTYVLEMECKDSGTPSLSTVVLVNIEVSDINDNPPLFSQANYTSIVQEGKQRGFIVLKFSVTDADILPNTSPFTFDIVSGNEDNSFRLVQQDASLRTAVMFNYKYKNEYILCIRVSDAGVPSLSSETWVTIHIIKESQYPPLLSPLKVAVSSYLDEFPGGVMGRVHATDSDPYDKLVYDIVSYHKHLFKIDPEDGTLVAYDGLDVGSYSINVSVSDGKFISYGTVLVEVFVVTEEAVKNSVGISLDDITPEDFLLSYKKGFLRAIRSILNVGFQDVEIISLQPSLEEFGRSRRSTRQDLDVLFAVKNGIQGFYPPSIVLIKLKEEKESFESTIGLLVVKVTENRCTKTFCDHGECIDNVVLDKVHAISITTKSFSYVSPQHYRHLECHCEPGYGGSRCEHEVNECARRPCPQYHICIPHGSSLGYTCKCPDGKTGAFCDLERGTSCHGPSCYEEKHPIYFSGKSYTHYELNIPLNRHLSVALRIRTKLATGNLMYAAGLRDYSILEVVNGFVQFRFDFGSGEGLIRIENIEVNDGLWHEIKVDRRDNIAEIVVDRQYRITGKAPGVHELLNLEGNDVFFGAEVHRTALDDVRMGFIGCMDDIHVAGVLLPLHSAVSNSIAILRRFVRVDFFCRALVDPGVCGSQPCLNGGTCKDLGDIFSCHCPHRFSGSHCEFDSNPCASNPCLYGGTCYNENNNFHCQCAPGLTGKRCSYGRYCNPNPCQNGGICEEGVSGPICKCHGFHGKFCQFDIDECQANPCAAGSTCINFRGSFQCHCQLNMTGLLCTESRYTTSVTSTNINITHEEIIGIVVVIAFIVIAVLIFVCCCRFYQWKRHHRPQNNSLQEDSANEIMLKNAVGKDNFNRMSKVSNLEVTPFIRPMVPPRPVSYTPSTQESLSVINNFETVHSYGSAADDLESIPCYSHEYLQNINKPVISVAPTLSPPPPSNSASDLDSVIKEGWEHESQNSIEKICENKIQNDLKCRKVVDLSPLSVIVPILPSRGPSSFGLSSELSSIDDFLDQPKERKPKDSKEGEFRSGALGYHWDCSDWATAQKPLGDITEISLKEITDSSSIADTNSRDSQTELLPSALDADNSIDLDSAISDIIGGLDDNKSQADGGHFQSTLQISDKEFLDGEDCISSTFNYTCHPNQYLPIHEQHWNQSGIHRQTSCDQSDDDGIFAYGFPSQGGKEFMVDVAKDLCRNTGLDSLSMLAGGYTSTNASCSDLSANLCEIEDSEVNSDMEIEFVNGQISNKLGNQSIGTVI</sequence>
<feature type="domain" description="EGF-like" evidence="10">
    <location>
        <begin position="2777"/>
        <end position="2813"/>
    </location>
</feature>
<evidence type="ECO:0000256" key="2">
    <source>
        <dbReference type="ARBA" id="ARBA00022737"/>
    </source>
</evidence>
<dbReference type="PROSITE" id="PS01187">
    <property type="entry name" value="EGF_CA"/>
    <property type="match status" value="1"/>
</dbReference>
<feature type="transmembrane region" description="Helical" evidence="8">
    <location>
        <begin position="2945"/>
        <end position="2969"/>
    </location>
</feature>
<dbReference type="PANTHER" id="PTHR24027">
    <property type="entry name" value="CADHERIN-23"/>
    <property type="match status" value="1"/>
</dbReference>
<dbReference type="PROSITE" id="PS00010">
    <property type="entry name" value="ASX_HYDROXYL"/>
    <property type="match status" value="3"/>
</dbReference>
<evidence type="ECO:0000259" key="11">
    <source>
        <dbReference type="PROSITE" id="PS50268"/>
    </source>
</evidence>
<dbReference type="InterPro" id="IPR001881">
    <property type="entry name" value="EGF-like_Ca-bd_dom"/>
</dbReference>
<dbReference type="SUPFAM" id="SSF49313">
    <property type="entry name" value="Cadherin-like"/>
    <property type="match status" value="23"/>
</dbReference>
<keyword evidence="5 7" id="KW-1015">Disulfide bond</keyword>
<feature type="domain" description="Cadherin" evidence="11">
    <location>
        <begin position="616"/>
        <end position="715"/>
    </location>
</feature>
<proteinExistence type="predicted"/>
<dbReference type="Proteomes" id="UP000694941">
    <property type="component" value="Unplaced"/>
</dbReference>
<dbReference type="InterPro" id="IPR000152">
    <property type="entry name" value="EGF-type_Asp/Asn_hydroxyl_site"/>
</dbReference>
<feature type="domain" description="Cadherin" evidence="11">
    <location>
        <begin position="1029"/>
        <end position="1132"/>
    </location>
</feature>
<feature type="domain" description="Cadherin" evidence="11">
    <location>
        <begin position="1864"/>
        <end position="1967"/>
    </location>
</feature>
<feature type="domain" description="EGF-like" evidence="10">
    <location>
        <begin position="2815"/>
        <end position="2851"/>
    </location>
</feature>
<name>A0ABM1SFK7_LIMPO</name>
<dbReference type="SMART" id="SM00282">
    <property type="entry name" value="LamG"/>
    <property type="match status" value="1"/>
</dbReference>
<dbReference type="CDD" id="cd00054">
    <property type="entry name" value="EGF_CA"/>
    <property type="match status" value="5"/>
</dbReference>
<feature type="domain" description="Cadherin" evidence="11">
    <location>
        <begin position="1235"/>
        <end position="1337"/>
    </location>
</feature>
<evidence type="ECO:0000256" key="8">
    <source>
        <dbReference type="SAM" id="Phobius"/>
    </source>
</evidence>
<feature type="domain" description="Cadherin" evidence="11">
    <location>
        <begin position="1968"/>
        <end position="2072"/>
    </location>
</feature>
<protein>
    <submittedName>
        <fullName evidence="13">Fat-like cadherin-related tumor suppressor homolog</fullName>
    </submittedName>
</protein>
<dbReference type="Gene3D" id="2.60.120.200">
    <property type="match status" value="1"/>
</dbReference>
<keyword evidence="12" id="KW-1185">Reference proteome</keyword>
<feature type="domain" description="Cadherin" evidence="11">
    <location>
        <begin position="299"/>
        <end position="403"/>
    </location>
</feature>
<gene>
    <name evidence="13" type="primary">LOC106460087</name>
</gene>
<feature type="disulfide bond" evidence="7">
    <location>
        <begin position="2915"/>
        <end position="2924"/>
    </location>
</feature>
<reference evidence="13" key="1">
    <citation type="submission" date="2025-08" db="UniProtKB">
        <authorList>
            <consortium name="RefSeq"/>
        </authorList>
    </citation>
    <scope>IDENTIFICATION</scope>
    <source>
        <tissue evidence="13">Muscle</tissue>
    </source>
</reference>
<organism evidence="12 13">
    <name type="scientific">Limulus polyphemus</name>
    <name type="common">Atlantic horseshoe crab</name>
    <dbReference type="NCBI Taxonomy" id="6850"/>
    <lineage>
        <taxon>Eukaryota</taxon>
        <taxon>Metazoa</taxon>
        <taxon>Ecdysozoa</taxon>
        <taxon>Arthropoda</taxon>
        <taxon>Chelicerata</taxon>
        <taxon>Merostomata</taxon>
        <taxon>Xiphosura</taxon>
        <taxon>Limulidae</taxon>
        <taxon>Limulus</taxon>
    </lineage>
</organism>
<dbReference type="InterPro" id="IPR002126">
    <property type="entry name" value="Cadherin-like_dom"/>
</dbReference>
<dbReference type="InterPro" id="IPR000742">
    <property type="entry name" value="EGF"/>
</dbReference>
<dbReference type="InterPro" id="IPR020894">
    <property type="entry name" value="Cadherin_CS"/>
</dbReference>
<dbReference type="CDD" id="cd11304">
    <property type="entry name" value="Cadherin_repeat"/>
    <property type="match status" value="23"/>
</dbReference>